<feature type="compositionally biased region" description="Basic and acidic residues" evidence="1">
    <location>
        <begin position="128"/>
        <end position="138"/>
    </location>
</feature>
<keyword evidence="3" id="KW-1185">Reference proteome</keyword>
<dbReference type="AlphaFoldDB" id="A0A8J5IW62"/>
<evidence type="ECO:0000313" key="3">
    <source>
        <dbReference type="Proteomes" id="UP000709295"/>
    </source>
</evidence>
<dbReference type="EMBL" id="JAENGY010003393">
    <property type="protein sequence ID" value="KAG6941852.1"/>
    <property type="molecule type" value="Genomic_DNA"/>
</dbReference>
<name>A0A8J5IW62_9STRA</name>
<comment type="caution">
    <text evidence="2">The sequence shown here is derived from an EMBL/GenBank/DDBJ whole genome shotgun (WGS) entry which is preliminary data.</text>
</comment>
<accession>A0A8J5IW62</accession>
<protein>
    <submittedName>
        <fullName evidence="2">Uncharacterized protein</fullName>
    </submittedName>
</protein>
<feature type="non-terminal residue" evidence="2">
    <location>
        <position position="216"/>
    </location>
</feature>
<evidence type="ECO:0000313" key="2">
    <source>
        <dbReference type="EMBL" id="KAG6941852.1"/>
    </source>
</evidence>
<sequence length="216" mass="24910">MLLYTLSRRSTNSSCSLSILTVGWDSYWLVRPSVLDALEIVDVVLAVIRQFEEFQPLFTLHFPINKPATSPHNEKCRCIRHLPRAESFRRYGRSSCCTCASWSTTQRGYSSNRGRRKQEGSPPPPRQSRQESQEDRYPRSRRGAAVHSSSRQRSIHGGCQLQQCCCKFEQQRCCSPRSRCCWPGCSRCTRRPRSWRSWACDSRPDDIGWTPSTNPC</sequence>
<gene>
    <name evidence="2" type="ORF">JG688_00018441</name>
</gene>
<reference evidence="2" key="1">
    <citation type="submission" date="2021-01" db="EMBL/GenBank/DDBJ databases">
        <title>Phytophthora aleatoria, a newly-described species from Pinus radiata is distinct from Phytophthora cactorum isolates based on comparative genomics.</title>
        <authorList>
            <person name="Mcdougal R."/>
            <person name="Panda P."/>
            <person name="Williams N."/>
            <person name="Studholme D.J."/>
        </authorList>
    </citation>
    <scope>NUCLEOTIDE SEQUENCE</scope>
    <source>
        <strain evidence="2">NZFS 4037</strain>
    </source>
</reference>
<evidence type="ECO:0000256" key="1">
    <source>
        <dbReference type="SAM" id="MobiDB-lite"/>
    </source>
</evidence>
<feature type="region of interest" description="Disordered" evidence="1">
    <location>
        <begin position="104"/>
        <end position="149"/>
    </location>
</feature>
<organism evidence="2 3">
    <name type="scientific">Phytophthora aleatoria</name>
    <dbReference type="NCBI Taxonomy" id="2496075"/>
    <lineage>
        <taxon>Eukaryota</taxon>
        <taxon>Sar</taxon>
        <taxon>Stramenopiles</taxon>
        <taxon>Oomycota</taxon>
        <taxon>Peronosporomycetes</taxon>
        <taxon>Peronosporales</taxon>
        <taxon>Peronosporaceae</taxon>
        <taxon>Phytophthora</taxon>
    </lineage>
</organism>
<dbReference type="Proteomes" id="UP000709295">
    <property type="component" value="Unassembled WGS sequence"/>
</dbReference>
<proteinExistence type="predicted"/>